<keyword evidence="1" id="KW-0645">Protease</keyword>
<feature type="compositionally biased region" description="Polar residues" evidence="2">
    <location>
        <begin position="56"/>
        <end position="66"/>
    </location>
</feature>
<dbReference type="PANTHER" id="PTHR42648">
    <property type="entry name" value="TRANSPOSASE, PUTATIVE-RELATED"/>
    <property type="match status" value="1"/>
</dbReference>
<dbReference type="InterPro" id="IPR012337">
    <property type="entry name" value="RNaseH-like_sf"/>
</dbReference>
<dbReference type="InterPro" id="IPR054722">
    <property type="entry name" value="PolX-like_BBD"/>
</dbReference>
<dbReference type="GO" id="GO:0008233">
    <property type="term" value="F:peptidase activity"/>
    <property type="evidence" value="ECO:0007669"/>
    <property type="project" value="UniProtKB-KW"/>
</dbReference>
<organism evidence="5">
    <name type="scientific">Tanacetum cinerariifolium</name>
    <name type="common">Dalmatian daisy</name>
    <name type="synonym">Chrysanthemum cinerariifolium</name>
    <dbReference type="NCBI Taxonomy" id="118510"/>
    <lineage>
        <taxon>Eukaryota</taxon>
        <taxon>Viridiplantae</taxon>
        <taxon>Streptophyta</taxon>
        <taxon>Embryophyta</taxon>
        <taxon>Tracheophyta</taxon>
        <taxon>Spermatophyta</taxon>
        <taxon>Magnoliopsida</taxon>
        <taxon>eudicotyledons</taxon>
        <taxon>Gunneridae</taxon>
        <taxon>Pentapetalae</taxon>
        <taxon>asterids</taxon>
        <taxon>campanulids</taxon>
        <taxon>Asterales</taxon>
        <taxon>Asteraceae</taxon>
        <taxon>Asteroideae</taxon>
        <taxon>Anthemideae</taxon>
        <taxon>Anthemidinae</taxon>
        <taxon>Tanacetum</taxon>
    </lineage>
</organism>
<keyword evidence="1" id="KW-0378">Hydrolase</keyword>
<feature type="region of interest" description="Disordered" evidence="2">
    <location>
        <begin position="47"/>
        <end position="66"/>
    </location>
</feature>
<dbReference type="InterPro" id="IPR025724">
    <property type="entry name" value="GAG-pre-integrase_dom"/>
</dbReference>
<feature type="domain" description="GAG-pre-integrase" evidence="3">
    <location>
        <begin position="417"/>
        <end position="487"/>
    </location>
</feature>
<evidence type="ECO:0000256" key="2">
    <source>
        <dbReference type="SAM" id="MobiDB-lite"/>
    </source>
</evidence>
<evidence type="ECO:0000259" key="3">
    <source>
        <dbReference type="Pfam" id="PF13976"/>
    </source>
</evidence>
<evidence type="ECO:0000256" key="1">
    <source>
        <dbReference type="ARBA" id="ARBA00022670"/>
    </source>
</evidence>
<dbReference type="EMBL" id="BKCJ010481523">
    <property type="protein sequence ID" value="GFA75353.1"/>
    <property type="molecule type" value="Genomic_DNA"/>
</dbReference>
<evidence type="ECO:0000313" key="5">
    <source>
        <dbReference type="EMBL" id="GFA75353.1"/>
    </source>
</evidence>
<accession>A0A699K688</accession>
<reference evidence="5" key="1">
    <citation type="journal article" date="2019" name="Sci. Rep.">
        <title>Draft genome of Tanacetum cinerariifolium, the natural source of mosquito coil.</title>
        <authorList>
            <person name="Yamashiro T."/>
            <person name="Shiraishi A."/>
            <person name="Satake H."/>
            <person name="Nakayama K."/>
        </authorList>
    </citation>
    <scope>NUCLEOTIDE SEQUENCE</scope>
</reference>
<dbReference type="Pfam" id="PF13976">
    <property type="entry name" value="gag_pre-integrs"/>
    <property type="match status" value="1"/>
</dbReference>
<dbReference type="PANTHER" id="PTHR42648:SF21">
    <property type="entry name" value="CYSTEINE-RICH RLK (RECEPTOR-LIKE PROTEIN KINASE) 8"/>
    <property type="match status" value="1"/>
</dbReference>
<name>A0A699K688_TANCI</name>
<feature type="non-terminal residue" evidence="5">
    <location>
        <position position="566"/>
    </location>
</feature>
<dbReference type="Gene3D" id="3.30.420.10">
    <property type="entry name" value="Ribonuclease H-like superfamily/Ribonuclease H"/>
    <property type="match status" value="1"/>
</dbReference>
<protein>
    <submittedName>
        <fullName evidence="5">Retrovirus-related Pol polyprotein from transposon TNT 1-94</fullName>
    </submittedName>
</protein>
<proteinExistence type="predicted"/>
<feature type="domain" description="Retrovirus-related Pol polyprotein from transposon TNT 1-94-like beta-barrel" evidence="4">
    <location>
        <begin position="314"/>
        <end position="386"/>
    </location>
</feature>
<dbReference type="InterPro" id="IPR039537">
    <property type="entry name" value="Retrotran_Ty1/copia-like"/>
</dbReference>
<dbReference type="Pfam" id="PF22936">
    <property type="entry name" value="Pol_BBD"/>
    <property type="match status" value="1"/>
</dbReference>
<dbReference type="InterPro" id="IPR036397">
    <property type="entry name" value="RNaseH_sf"/>
</dbReference>
<evidence type="ECO:0000259" key="4">
    <source>
        <dbReference type="Pfam" id="PF22936"/>
    </source>
</evidence>
<gene>
    <name evidence="5" type="ORF">Tci_647325</name>
</gene>
<comment type="caution">
    <text evidence="5">The sequence shown here is derived from an EMBL/GenBank/DDBJ whole genome shotgun (WGS) entry which is preliminary data.</text>
</comment>
<sequence length="566" mass="65029">PESDEVIHLEKESRSKLSDLIRPFDYDKLSNLYDLFVPQREKSSKQRYFSERSRLSHTSVNNGNSKESFNKQATLLEKRMDESISWDKKCKSSIEIFKVKTYVNTIFNGVELCKEKIARSTYSGYLDPFIQNTIEAKFSPEISKINAGLEQFHKCLNEEMVANLRYFNSLELEDLKAQLQDKCIVISELKKLIEKLKGKFVYTKFEKSSVIRQPNAFKSQRPSVLGKPTTFLNSFVRKDFSKSKSVTQNNVSNDFSKPVIAQSLPTIKKSILKNTNVRAPGMYKLHTDHTQARTSQLPQDSRKTNKHLVEIVLFIVDSGCSKHMTGNLKLLINFVEKFLGTVKFRNDQIAPILGYGDLVQGAVTIKWVYYVEGFNHNLFSVGQFCDADLEVAFRKSTCYIRDLKGNDLLTGSRGTDLYSITLQDTNYPNPICLMAKASSSQAWLWQHRLSHLNFNTINLLSKNDIVVGLPKLKFIKDHLYSSCELGKAKRKSFHTKITPSSKRRLQLLHMDLCGLMRVASINGKRYVLVIVDDYSRYSWTYFLRSTNETPEVLIDFLRLVQRGLQA</sequence>
<feature type="non-terminal residue" evidence="5">
    <location>
        <position position="1"/>
    </location>
</feature>
<dbReference type="GO" id="GO:0003676">
    <property type="term" value="F:nucleic acid binding"/>
    <property type="evidence" value="ECO:0007669"/>
    <property type="project" value="InterPro"/>
</dbReference>
<dbReference type="AlphaFoldDB" id="A0A699K688"/>
<dbReference type="SUPFAM" id="SSF53098">
    <property type="entry name" value="Ribonuclease H-like"/>
    <property type="match status" value="1"/>
</dbReference>
<dbReference type="GO" id="GO:0006508">
    <property type="term" value="P:proteolysis"/>
    <property type="evidence" value="ECO:0007669"/>
    <property type="project" value="UniProtKB-KW"/>
</dbReference>